<dbReference type="PATRIC" id="fig|1267766.3.peg.165"/>
<dbReference type="OrthoDB" id="10007343at2"/>
<feature type="region of interest" description="Disordered" evidence="1">
    <location>
        <begin position="1"/>
        <end position="57"/>
    </location>
</feature>
<feature type="compositionally biased region" description="Basic and acidic residues" evidence="1">
    <location>
        <begin position="1"/>
        <end position="12"/>
    </location>
</feature>
<accession>A0A0F7KKY7</accession>
<reference evidence="2" key="1">
    <citation type="submission" date="2015-05" db="EMBL/GenBank/DDBJ databases">
        <title>The complete genome of Altererythrobacter atlanticus strain 26DY36.</title>
        <authorList>
            <person name="Wu Y.-H."/>
            <person name="Cheng H."/>
            <person name="Wu X.-W."/>
        </authorList>
    </citation>
    <scope>NUCLEOTIDE SEQUENCE [LARGE SCALE GENOMIC DNA]</scope>
    <source>
        <strain evidence="2">26DY36</strain>
    </source>
</reference>
<evidence type="ECO:0000256" key="1">
    <source>
        <dbReference type="SAM" id="MobiDB-lite"/>
    </source>
</evidence>
<evidence type="ECO:0000313" key="3">
    <source>
        <dbReference type="Proteomes" id="UP000034392"/>
    </source>
</evidence>
<dbReference type="EMBL" id="CP011452">
    <property type="protein sequence ID" value="AKH41228.1"/>
    <property type="molecule type" value="Genomic_DNA"/>
</dbReference>
<evidence type="ECO:0000313" key="2">
    <source>
        <dbReference type="EMBL" id="AKH41228.1"/>
    </source>
</evidence>
<dbReference type="AlphaFoldDB" id="A0A0F7KKY7"/>
<feature type="compositionally biased region" description="Basic and acidic residues" evidence="1">
    <location>
        <begin position="30"/>
        <end position="57"/>
    </location>
</feature>
<protein>
    <submittedName>
        <fullName evidence="2">Uncharacterized protein</fullName>
    </submittedName>
</protein>
<keyword evidence="3" id="KW-1185">Reference proteome</keyword>
<gene>
    <name evidence="2" type="ORF">WYH_00162</name>
</gene>
<dbReference type="Proteomes" id="UP000034392">
    <property type="component" value="Chromosome"/>
</dbReference>
<dbReference type="KEGG" id="aay:WYH_00162"/>
<sequence>MADAKQRPDGTPDQKPQNQTGANKGPIKAPQRDGHSVRGEDLPRGSEGDVRRASQNR</sequence>
<proteinExistence type="predicted"/>
<name>A0A0F7KKY7_9SPHN</name>
<organism evidence="2 3">
    <name type="scientific">Croceibacterium atlanticum</name>
    <dbReference type="NCBI Taxonomy" id="1267766"/>
    <lineage>
        <taxon>Bacteria</taxon>
        <taxon>Pseudomonadati</taxon>
        <taxon>Pseudomonadota</taxon>
        <taxon>Alphaproteobacteria</taxon>
        <taxon>Sphingomonadales</taxon>
        <taxon>Erythrobacteraceae</taxon>
        <taxon>Croceibacterium</taxon>
    </lineage>
</organism>
<dbReference type="RefSeq" id="WP_156320028.1">
    <property type="nucleotide sequence ID" value="NZ_CP011452.2"/>
</dbReference>
<dbReference type="STRING" id="1267766.WYH_00162"/>